<keyword evidence="9 18" id="KW-0067">ATP-binding</keyword>
<dbReference type="InterPro" id="IPR027417">
    <property type="entry name" value="P-loop_NTPase"/>
</dbReference>
<evidence type="ECO:0000256" key="13">
    <source>
        <dbReference type="ARBA" id="ARBA00038416"/>
    </source>
</evidence>
<dbReference type="InterPro" id="IPR003593">
    <property type="entry name" value="AAA+_ATPase"/>
</dbReference>
<evidence type="ECO:0000259" key="17">
    <source>
        <dbReference type="PROSITE" id="PS50893"/>
    </source>
</evidence>
<dbReference type="SUPFAM" id="SSF52540">
    <property type="entry name" value="P-loop containing nucleoside triphosphate hydrolases"/>
    <property type="match status" value="2"/>
</dbReference>
<keyword evidence="6" id="KW-0677">Repeat</keyword>
<evidence type="ECO:0000256" key="2">
    <source>
        <dbReference type="ARBA" id="ARBA00011469"/>
    </source>
</evidence>
<evidence type="ECO:0000256" key="7">
    <source>
        <dbReference type="ARBA" id="ARBA00022741"/>
    </source>
</evidence>
<proteinExistence type="inferred from homology"/>
<dbReference type="GO" id="GO:0005524">
    <property type="term" value="F:ATP binding"/>
    <property type="evidence" value="ECO:0007669"/>
    <property type="project" value="UniProtKB-KW"/>
</dbReference>
<sequence>MLDQPIAQIKGLRVKFQTKDGPVLGVKDVSFDVNPGETVCVVGESGSGKSVSSLSLMRLVEFGGGEIDGGELMFSRRDGDTIDLANAKQESMKEIRGDEIGMIFQEPMTALNPVFTVGRQLTEGLRVHKGLNKKQAEERALELLRQVRIPEPERRLGQYPHELSGGMRQRVVIAMALACEPRLLIADEPTTALDVTIQAEILALMDRLKRETGTAVMFITHDMAVVAQMADRVVVMFRGNKVEEGTVEEIFENPQHDYTKALLAAVPKLGEMRGKAYPEPMKLMGVEGQNLDPIKGTDEVLLKVENLTTRFDVKGGFLRRTVAQVHAVEDVSFTINKGQTLSLVGESGCGKSTTGRAVLRLVDPQSGTVNFEGRDVLGFDAGEMHKVRQDMQMIFQDPFASLNPQMVLMDQVSEPLRNYGLASGSELQDRVASLFDRVHLPRSFMRRYPHEMSGGQRQRIAIARALALNPKLIIADEAVSALDVSVQAQVLNLMMELQADLGLSFLFISHDMAVVERVSHQVGVMYLGRIVEMGPRAQVFENPQHAYTQALMKAVPIADPRQRKSEKDLNFKPIPSPIHGLDYKPEPSEYLEVTPGHFVLTTDSGY</sequence>
<dbReference type="NCBIfam" id="NF008453">
    <property type="entry name" value="PRK11308.1"/>
    <property type="match status" value="2"/>
</dbReference>
<dbReference type="InterPro" id="IPR017871">
    <property type="entry name" value="ABC_transporter-like_CS"/>
</dbReference>
<dbReference type="CDD" id="cd03257">
    <property type="entry name" value="ABC_NikE_OppD_transporters"/>
    <property type="match status" value="2"/>
</dbReference>
<comment type="similarity">
    <text evidence="13">Belongs to the ABC transporter superfamily. Glutathione importer (TC 3.A.1.5.11) family.</text>
</comment>
<evidence type="ECO:0000256" key="8">
    <source>
        <dbReference type="ARBA" id="ARBA00022801"/>
    </source>
</evidence>
<keyword evidence="7" id="KW-0547">Nucleotide-binding</keyword>
<dbReference type="InterPro" id="IPR003439">
    <property type="entry name" value="ABC_transporter-like_ATP-bd"/>
</dbReference>
<evidence type="ECO:0000256" key="1">
    <source>
        <dbReference type="ARBA" id="ARBA00004417"/>
    </source>
</evidence>
<evidence type="ECO:0000313" key="19">
    <source>
        <dbReference type="Proteomes" id="UP001429564"/>
    </source>
</evidence>
<dbReference type="PANTHER" id="PTHR43776:SF15">
    <property type="entry name" value="GLUTATHIONE IMPORT ATP-BINDING PROTEIN GSIA"/>
    <property type="match status" value="1"/>
</dbReference>
<keyword evidence="19" id="KW-1185">Reference proteome</keyword>
<dbReference type="Pfam" id="PF00005">
    <property type="entry name" value="ABC_tran"/>
    <property type="match status" value="2"/>
</dbReference>
<keyword evidence="11" id="KW-0472">Membrane</keyword>
<dbReference type="Pfam" id="PF08352">
    <property type="entry name" value="oligo_HPY"/>
    <property type="match status" value="2"/>
</dbReference>
<evidence type="ECO:0000256" key="6">
    <source>
        <dbReference type="ARBA" id="ARBA00022737"/>
    </source>
</evidence>
<evidence type="ECO:0000256" key="3">
    <source>
        <dbReference type="ARBA" id="ARBA00022448"/>
    </source>
</evidence>
<evidence type="ECO:0000256" key="5">
    <source>
        <dbReference type="ARBA" id="ARBA00022519"/>
    </source>
</evidence>
<evidence type="ECO:0000256" key="4">
    <source>
        <dbReference type="ARBA" id="ARBA00022475"/>
    </source>
</evidence>
<keyword evidence="10" id="KW-1278">Translocase</keyword>
<evidence type="ECO:0000256" key="9">
    <source>
        <dbReference type="ARBA" id="ARBA00022840"/>
    </source>
</evidence>
<dbReference type="PROSITE" id="PS00211">
    <property type="entry name" value="ABC_TRANSPORTER_1"/>
    <property type="match status" value="2"/>
</dbReference>
<comment type="caution">
    <text evidence="18">The sequence shown here is derived from an EMBL/GenBank/DDBJ whole genome shotgun (WGS) entry which is preliminary data.</text>
</comment>
<name>A0ABX0W5L1_9RHOB</name>
<comment type="subunit">
    <text evidence="2">The complex is composed of two ATP-binding proteins (GsiA), two transmembrane proteins (GsiC and GsiD) and a solute-binding protein (GsiB).</text>
</comment>
<dbReference type="InterPro" id="IPR050319">
    <property type="entry name" value="ABC_transp_ATP-bind"/>
</dbReference>
<gene>
    <name evidence="18" type="ORF">DL239_00715</name>
</gene>
<dbReference type="Gene3D" id="3.40.50.300">
    <property type="entry name" value="P-loop containing nucleotide triphosphate hydrolases"/>
    <property type="match status" value="2"/>
</dbReference>
<dbReference type="PROSITE" id="PS50893">
    <property type="entry name" value="ABC_TRANSPORTER_2"/>
    <property type="match status" value="2"/>
</dbReference>
<evidence type="ECO:0000256" key="15">
    <source>
        <dbReference type="ARBA" id="ARBA00041187"/>
    </source>
</evidence>
<evidence type="ECO:0000256" key="14">
    <source>
        <dbReference type="ARBA" id="ARBA00039050"/>
    </source>
</evidence>
<comment type="function">
    <text evidence="12">Part of the ABC transporter complex GsiABCD involved in glutathione import. Responsible for energy coupling to the transport system.</text>
</comment>
<dbReference type="PANTHER" id="PTHR43776">
    <property type="entry name" value="TRANSPORT ATP-BINDING PROTEIN"/>
    <property type="match status" value="1"/>
</dbReference>
<dbReference type="InterPro" id="IPR013563">
    <property type="entry name" value="Oligopep_ABC_C"/>
</dbReference>
<evidence type="ECO:0000256" key="10">
    <source>
        <dbReference type="ARBA" id="ARBA00022967"/>
    </source>
</evidence>
<dbReference type="SMART" id="SM00382">
    <property type="entry name" value="AAA"/>
    <property type="match status" value="2"/>
</dbReference>
<reference evidence="18 19" key="1">
    <citation type="submission" date="2018-05" db="EMBL/GenBank/DDBJ databases">
        <authorList>
            <person name="Zhang Y.-J."/>
        </authorList>
    </citation>
    <scope>NUCLEOTIDE SEQUENCE [LARGE SCALE GENOMIC DNA]</scope>
    <source>
        <strain evidence="18 19">CY04</strain>
    </source>
</reference>
<dbReference type="NCBIfam" id="NF007739">
    <property type="entry name" value="PRK10419.1"/>
    <property type="match status" value="2"/>
</dbReference>
<feature type="domain" description="ABC transporter" evidence="17">
    <location>
        <begin position="302"/>
        <end position="552"/>
    </location>
</feature>
<comment type="catalytic activity">
    <reaction evidence="16">
        <text>glutathione(out) + ATP + H2O = glutathione(in) + ADP + phosphate + H(+)</text>
        <dbReference type="Rhea" id="RHEA:29791"/>
        <dbReference type="ChEBI" id="CHEBI:15377"/>
        <dbReference type="ChEBI" id="CHEBI:15378"/>
        <dbReference type="ChEBI" id="CHEBI:30616"/>
        <dbReference type="ChEBI" id="CHEBI:43474"/>
        <dbReference type="ChEBI" id="CHEBI:57925"/>
        <dbReference type="ChEBI" id="CHEBI:456216"/>
        <dbReference type="EC" id="7.4.2.10"/>
    </reaction>
</comment>
<evidence type="ECO:0000256" key="12">
    <source>
        <dbReference type="ARBA" id="ARBA00037530"/>
    </source>
</evidence>
<keyword evidence="4" id="KW-1003">Cell membrane</keyword>
<feature type="domain" description="ABC transporter" evidence="17">
    <location>
        <begin position="9"/>
        <end position="263"/>
    </location>
</feature>
<dbReference type="Proteomes" id="UP001429564">
    <property type="component" value="Unassembled WGS sequence"/>
</dbReference>
<evidence type="ECO:0000256" key="11">
    <source>
        <dbReference type="ARBA" id="ARBA00023136"/>
    </source>
</evidence>
<dbReference type="RefSeq" id="WP_167681230.1">
    <property type="nucleotide sequence ID" value="NZ_QHLQ01000001.1"/>
</dbReference>
<dbReference type="EC" id="7.4.2.10" evidence="14"/>
<evidence type="ECO:0000256" key="16">
    <source>
        <dbReference type="ARBA" id="ARBA00047640"/>
    </source>
</evidence>
<comment type="subcellular location">
    <subcellularLocation>
        <location evidence="1">Cell inner membrane</location>
        <topology evidence="1">Peripheral membrane protein</topology>
    </subcellularLocation>
</comment>
<keyword evidence="3" id="KW-0813">Transport</keyword>
<dbReference type="EMBL" id="QHLQ01000001">
    <property type="protein sequence ID" value="NIZ59491.1"/>
    <property type="molecule type" value="Genomic_DNA"/>
</dbReference>
<accession>A0ABX0W5L1</accession>
<keyword evidence="5" id="KW-0997">Cell inner membrane</keyword>
<keyword evidence="8" id="KW-0378">Hydrolase</keyword>
<protein>
    <recommendedName>
        <fullName evidence="15">Glutathione import ATP-binding protein GsiA</fullName>
        <ecNumber evidence="14">7.4.2.10</ecNumber>
    </recommendedName>
</protein>
<evidence type="ECO:0000313" key="18">
    <source>
        <dbReference type="EMBL" id="NIZ59491.1"/>
    </source>
</evidence>
<organism evidence="18 19">
    <name type="scientific">Parasedimentitalea denitrificans</name>
    <dbReference type="NCBI Taxonomy" id="2211118"/>
    <lineage>
        <taxon>Bacteria</taxon>
        <taxon>Pseudomonadati</taxon>
        <taxon>Pseudomonadota</taxon>
        <taxon>Alphaproteobacteria</taxon>
        <taxon>Rhodobacterales</taxon>
        <taxon>Paracoccaceae</taxon>
        <taxon>Parasedimentitalea</taxon>
    </lineage>
</organism>